<dbReference type="STRING" id="151549.A0A4C1T8J6"/>
<feature type="transmembrane region" description="Helical" evidence="6">
    <location>
        <begin position="41"/>
        <end position="61"/>
    </location>
</feature>
<reference evidence="7 8" key="1">
    <citation type="journal article" date="2019" name="Commun. Biol.">
        <title>The bagworm genome reveals a unique fibroin gene that provides high tensile strength.</title>
        <authorList>
            <person name="Kono N."/>
            <person name="Nakamura H."/>
            <person name="Ohtoshi R."/>
            <person name="Tomita M."/>
            <person name="Numata K."/>
            <person name="Arakawa K."/>
        </authorList>
    </citation>
    <scope>NUCLEOTIDE SEQUENCE [LARGE SCALE GENOMIC DNA]</scope>
</reference>
<dbReference type="AlphaFoldDB" id="A0A4C1T8J6"/>
<comment type="subcellular location">
    <subcellularLocation>
        <location evidence="1">Membrane</location>
        <topology evidence="1">Multi-pass membrane protein</topology>
    </subcellularLocation>
</comment>
<keyword evidence="5 6" id="KW-0472">Membrane</keyword>
<evidence type="ECO:0000256" key="1">
    <source>
        <dbReference type="ARBA" id="ARBA00004141"/>
    </source>
</evidence>
<dbReference type="EMBL" id="BGZK01004711">
    <property type="protein sequence ID" value="GBP10464.1"/>
    <property type="molecule type" value="Genomic_DNA"/>
</dbReference>
<evidence type="ECO:0000256" key="5">
    <source>
        <dbReference type="ARBA" id="ARBA00023136"/>
    </source>
</evidence>
<evidence type="ECO:0000256" key="6">
    <source>
        <dbReference type="SAM" id="Phobius"/>
    </source>
</evidence>
<keyword evidence="4 6" id="KW-1133">Transmembrane helix</keyword>
<dbReference type="GO" id="GO:0016020">
    <property type="term" value="C:membrane"/>
    <property type="evidence" value="ECO:0007669"/>
    <property type="project" value="UniProtKB-SubCell"/>
</dbReference>
<organism evidence="7 8">
    <name type="scientific">Eumeta variegata</name>
    <name type="common">Bagworm moth</name>
    <name type="synonym">Eumeta japonica</name>
    <dbReference type="NCBI Taxonomy" id="151549"/>
    <lineage>
        <taxon>Eukaryota</taxon>
        <taxon>Metazoa</taxon>
        <taxon>Ecdysozoa</taxon>
        <taxon>Arthropoda</taxon>
        <taxon>Hexapoda</taxon>
        <taxon>Insecta</taxon>
        <taxon>Pterygota</taxon>
        <taxon>Neoptera</taxon>
        <taxon>Endopterygota</taxon>
        <taxon>Lepidoptera</taxon>
        <taxon>Glossata</taxon>
        <taxon>Ditrysia</taxon>
        <taxon>Tineoidea</taxon>
        <taxon>Psychidae</taxon>
        <taxon>Oiketicinae</taxon>
        <taxon>Eumeta</taxon>
    </lineage>
</organism>
<gene>
    <name evidence="7" type="ORF">EVAR_72612_1</name>
</gene>
<dbReference type="OrthoDB" id="6428174at2759"/>
<evidence type="ECO:0000256" key="2">
    <source>
        <dbReference type="ARBA" id="ARBA00007230"/>
    </source>
</evidence>
<dbReference type="Pfam" id="PF05653">
    <property type="entry name" value="Mg_trans_NIPA"/>
    <property type="match status" value="1"/>
</dbReference>
<proteinExistence type="inferred from homology"/>
<comment type="caution">
    <text evidence="7">The sequence shown here is derived from an EMBL/GenBank/DDBJ whole genome shotgun (WGS) entry which is preliminary data.</text>
</comment>
<dbReference type="PANTHER" id="PTHR12570">
    <property type="match status" value="1"/>
</dbReference>
<keyword evidence="8" id="KW-1185">Reference proteome</keyword>
<comment type="similarity">
    <text evidence="2">Belongs to the NIPA family.</text>
</comment>
<evidence type="ECO:0000313" key="7">
    <source>
        <dbReference type="EMBL" id="GBP10464.1"/>
    </source>
</evidence>
<name>A0A4C1T8J6_EUMVA</name>
<evidence type="ECO:0008006" key="9">
    <source>
        <dbReference type="Google" id="ProtNLM"/>
    </source>
</evidence>
<dbReference type="PANTHER" id="PTHR12570:SF92">
    <property type="entry name" value="SPICHTHYIN, ISOFORM B"/>
    <property type="match status" value="1"/>
</dbReference>
<accession>A0A4C1T8J6</accession>
<dbReference type="Proteomes" id="UP000299102">
    <property type="component" value="Unassembled WGS sequence"/>
</dbReference>
<evidence type="ECO:0000313" key="8">
    <source>
        <dbReference type="Proteomes" id="UP000299102"/>
    </source>
</evidence>
<dbReference type="GO" id="GO:0015095">
    <property type="term" value="F:magnesium ion transmembrane transporter activity"/>
    <property type="evidence" value="ECO:0007669"/>
    <property type="project" value="InterPro"/>
</dbReference>
<evidence type="ECO:0000256" key="4">
    <source>
        <dbReference type="ARBA" id="ARBA00022989"/>
    </source>
</evidence>
<keyword evidence="3 6" id="KW-0812">Transmembrane</keyword>
<evidence type="ECO:0000256" key="3">
    <source>
        <dbReference type="ARBA" id="ARBA00022692"/>
    </source>
</evidence>
<sequence length="221" mass="23937">MASEASQVGKSVSEISTSGSNAVSGVSSVPSLSEVYDQTDFYVGVGLSISSCFFIGSSFIIKKKALIRLNRYGEVRASAGGFGYLKEWIWWAGLLTMGLGEAANFAAYAFAPASVVTPLGALSVIISAIKPFVPSTLDAEGTDLSSNDDFPFEIPNKLSKYDVTQEPWDSTIATGKQANSTWKSLRGGYRKYKIKARKEGFATYKYAVHLKFLEDYISLEP</sequence>
<dbReference type="InterPro" id="IPR008521">
    <property type="entry name" value="Mg_trans_NIPA"/>
</dbReference>
<protein>
    <recommendedName>
        <fullName evidence="9">Magnesium transporter NIPA2</fullName>
    </recommendedName>
</protein>